<protein>
    <recommendedName>
        <fullName evidence="4">Tat (Twin-arginine translocation) pathway signal sequence domain protein</fullName>
    </recommendedName>
</protein>
<dbReference type="NCBIfam" id="TIGR01409">
    <property type="entry name" value="TAT_signal_seq"/>
    <property type="match status" value="1"/>
</dbReference>
<dbReference type="EMBL" id="CP012333">
    <property type="protein sequence ID" value="AKU98181.1"/>
    <property type="molecule type" value="Genomic_DNA"/>
</dbReference>
<dbReference type="InterPro" id="IPR006311">
    <property type="entry name" value="TAT_signal"/>
</dbReference>
<dbReference type="KEGG" id="llu:AKJ09_04845"/>
<dbReference type="InterPro" id="IPR019546">
    <property type="entry name" value="TAT_signal_bac_arc"/>
</dbReference>
<dbReference type="OrthoDB" id="9146593at2"/>
<feature type="signal peptide" evidence="1">
    <location>
        <begin position="1"/>
        <end position="30"/>
    </location>
</feature>
<evidence type="ECO:0000313" key="3">
    <source>
        <dbReference type="Proteomes" id="UP000064967"/>
    </source>
</evidence>
<keyword evidence="1" id="KW-0732">Signal</keyword>
<proteinExistence type="predicted"/>
<organism evidence="2 3">
    <name type="scientific">Labilithrix luteola</name>
    <dbReference type="NCBI Taxonomy" id="1391654"/>
    <lineage>
        <taxon>Bacteria</taxon>
        <taxon>Pseudomonadati</taxon>
        <taxon>Myxococcota</taxon>
        <taxon>Polyangia</taxon>
        <taxon>Polyangiales</taxon>
        <taxon>Labilitrichaceae</taxon>
        <taxon>Labilithrix</taxon>
    </lineage>
</organism>
<gene>
    <name evidence="2" type="ORF">AKJ09_04845</name>
</gene>
<sequence>MKFSRRHFLQGLSVAAGALALPFMNRQSSADTGNFPKRLIIFATPNGTVFNELWPVPGNNPPLNSPAVGGGGNNFAFKRILQPLMPLKSKVSLLRGLDMKSALIEPVPVNHEPDNANMLTGYQGTPLQPGGMSIDQHIGNALGQFTKFSSLQFGVQTGAYHISARGKGQPVVGEDDPMQAFNRIFGDFTLDPAELARVRAQRQSILDGVSAELNDIRCKLGSVEAAKFDAHLTSVRELEKQLVTAVGACTVPKTPSTMDIQDPTNFAAVGKLQMDNLVAAIACDLTRVATLQWSNDASSIVHTWAGVPSGAGHHSLGHREVAGVDEATAEDYLTKIETWYCEQFLYLCQKLEAIPEGNGTMLDNCVVLWCHEQSLGEIHQRVDMPYVMAGSASGFFKPGKAIDFKGQPHTRLLSTVATAVGVPTNSFGDPQFNSSPLTELS</sequence>
<dbReference type="InterPro" id="IPR011447">
    <property type="entry name" value="DUF1552"/>
</dbReference>
<dbReference type="AlphaFoldDB" id="A0A0K1PXR3"/>
<dbReference type="Pfam" id="PF07586">
    <property type="entry name" value="HXXSHH"/>
    <property type="match status" value="1"/>
</dbReference>
<evidence type="ECO:0000256" key="1">
    <source>
        <dbReference type="SAM" id="SignalP"/>
    </source>
</evidence>
<name>A0A0K1PXR3_9BACT</name>
<reference evidence="2 3" key="1">
    <citation type="submission" date="2015-08" db="EMBL/GenBank/DDBJ databases">
        <authorList>
            <person name="Babu N.S."/>
            <person name="Beckwith C.J."/>
            <person name="Beseler K.G."/>
            <person name="Brison A."/>
            <person name="Carone J.V."/>
            <person name="Caskin T.P."/>
            <person name="Diamond M."/>
            <person name="Durham M.E."/>
            <person name="Foxe J.M."/>
            <person name="Go M."/>
            <person name="Henderson B.A."/>
            <person name="Jones I.B."/>
            <person name="McGettigan J.A."/>
            <person name="Micheletti S.J."/>
            <person name="Nasrallah M.E."/>
            <person name="Ortiz D."/>
            <person name="Piller C.R."/>
            <person name="Privatt S.R."/>
            <person name="Schneider S.L."/>
            <person name="Sharp S."/>
            <person name="Smith T.C."/>
            <person name="Stanton J.D."/>
            <person name="Ullery H.E."/>
            <person name="Wilson R.J."/>
            <person name="Serrano M.G."/>
            <person name="Buck G."/>
            <person name="Lee V."/>
            <person name="Wang Y."/>
            <person name="Carvalho R."/>
            <person name="Voegtly L."/>
            <person name="Shi R."/>
            <person name="Duckworth R."/>
            <person name="Johnson A."/>
            <person name="Loviza R."/>
            <person name="Walstead R."/>
            <person name="Shah Z."/>
            <person name="Kiflezghi M."/>
            <person name="Wade K."/>
            <person name="Ball S.L."/>
            <person name="Bradley K.W."/>
            <person name="Asai D.J."/>
            <person name="Bowman C.A."/>
            <person name="Russell D.A."/>
            <person name="Pope W.H."/>
            <person name="Jacobs-Sera D."/>
            <person name="Hendrix R.W."/>
            <person name="Hatfull G.F."/>
        </authorList>
    </citation>
    <scope>NUCLEOTIDE SEQUENCE [LARGE SCALE GENOMIC DNA]</scope>
    <source>
        <strain evidence="2 3">DSM 27648</strain>
    </source>
</reference>
<evidence type="ECO:0000313" key="2">
    <source>
        <dbReference type="EMBL" id="AKU98181.1"/>
    </source>
</evidence>
<dbReference type="STRING" id="1391654.AKJ09_04845"/>
<accession>A0A0K1PXR3</accession>
<feature type="chain" id="PRO_5005466457" description="Tat (Twin-arginine translocation) pathway signal sequence domain protein" evidence="1">
    <location>
        <begin position="31"/>
        <end position="441"/>
    </location>
</feature>
<keyword evidence="3" id="KW-1185">Reference proteome</keyword>
<dbReference type="RefSeq" id="WP_146649196.1">
    <property type="nucleotide sequence ID" value="NZ_CP012333.1"/>
</dbReference>
<evidence type="ECO:0008006" key="4">
    <source>
        <dbReference type="Google" id="ProtNLM"/>
    </source>
</evidence>
<dbReference type="Proteomes" id="UP000064967">
    <property type="component" value="Chromosome"/>
</dbReference>
<dbReference type="PROSITE" id="PS51318">
    <property type="entry name" value="TAT"/>
    <property type="match status" value="1"/>
</dbReference>